<dbReference type="Gene3D" id="3.40.50.300">
    <property type="entry name" value="P-loop containing nucleotide triphosphate hydrolases"/>
    <property type="match status" value="1"/>
</dbReference>
<dbReference type="PANTHER" id="PTHR43394:SF1">
    <property type="entry name" value="ATP-BINDING CASSETTE SUB-FAMILY B MEMBER 10, MITOCHONDRIAL"/>
    <property type="match status" value="1"/>
</dbReference>
<feature type="transmembrane region" description="Helical" evidence="9">
    <location>
        <begin position="203"/>
        <end position="221"/>
    </location>
</feature>
<dbReference type="InterPro" id="IPR003593">
    <property type="entry name" value="AAA+_ATPase"/>
</dbReference>
<feature type="transmembrane region" description="Helical" evidence="9">
    <location>
        <begin position="104"/>
        <end position="124"/>
    </location>
</feature>
<evidence type="ECO:0000313" key="13">
    <source>
        <dbReference type="Proteomes" id="UP000647241"/>
    </source>
</evidence>
<gene>
    <name evidence="12" type="ORF">GCM10011585_28680</name>
</gene>
<evidence type="ECO:0000256" key="4">
    <source>
        <dbReference type="ARBA" id="ARBA00022692"/>
    </source>
</evidence>
<evidence type="ECO:0000313" key="12">
    <source>
        <dbReference type="EMBL" id="GGG83229.1"/>
    </source>
</evidence>
<organism evidence="12 13">
    <name type="scientific">Edaphobacter dinghuensis</name>
    <dbReference type="NCBI Taxonomy" id="1560005"/>
    <lineage>
        <taxon>Bacteria</taxon>
        <taxon>Pseudomonadati</taxon>
        <taxon>Acidobacteriota</taxon>
        <taxon>Terriglobia</taxon>
        <taxon>Terriglobales</taxon>
        <taxon>Acidobacteriaceae</taxon>
        <taxon>Edaphobacter</taxon>
    </lineage>
</organism>
<dbReference type="InterPro" id="IPR039421">
    <property type="entry name" value="Type_1_exporter"/>
</dbReference>
<evidence type="ECO:0000256" key="8">
    <source>
        <dbReference type="ARBA" id="ARBA00023136"/>
    </source>
</evidence>
<feature type="domain" description="ABC transmembrane type-1" evidence="11">
    <location>
        <begin position="49"/>
        <end position="369"/>
    </location>
</feature>
<keyword evidence="3" id="KW-1003">Cell membrane</keyword>
<comment type="caution">
    <text evidence="12">The sequence shown here is derived from an EMBL/GenBank/DDBJ whole genome shotgun (WGS) entry which is preliminary data.</text>
</comment>
<keyword evidence="7 9" id="KW-1133">Transmembrane helix</keyword>
<sequence>MADEQKSKKAQKEAAKKAAQDDDIVGKAYDGRLMRRLLTYLRPYKLQVVLSAIAIIFKAGTDVAGPYLVKVAVDTYMTKTPPEKLSWLAHHLSSKPMAGITQLGLLYLSALLITYVLEFVQTYLMQWTGQKIMFDLRSQIFRHLQHMHPGFFDHNPVGKLVTRVTSDVDALNEMFTLGVLAIFEDIFVLAFIVIIMLRMSWPLALLTLAVIPAILYITGIFRKHVRESYRRIRSAIARINSYMQEHVSGMSIVQLFNREQRAFDEFAAVNRLHMDAFKDAIFAYALYYPAVELLSSIAIALVLWRGGIGALFTGAPLAAGLPFYEYILHPMRAPGATVTLGILIAFIQYAQRFFRPIQDLSEKYNILQAAMAASERVFKLLDSEPEILSPPEPTSGDRSGRVEFRNVWFTYQTLDEAQRLRVESATEDELRGYADIEWILCGVSFVVEPNETAAIVGHTGAGKTTIISLMMRFYDIQRGSILIDGVDVRLQDMHALRRRFAVVLQDPFLFTGTIADNIRLGSKWVTDERLQCAADEVNVGDFIRSLPLQFDEPVQERGATLSTGQKQLISFARALAHDPGILILDEATSSVDTDTELRVRDALSRMVTGRTSILIAHRLSTIQRADTILVMHKGQLRERGTHQELLTHRGLYWKLYQLQYKDQETSADNVLRSQLSDAVLP</sequence>
<dbReference type="Pfam" id="PF00005">
    <property type="entry name" value="ABC_tran"/>
    <property type="match status" value="1"/>
</dbReference>
<feature type="transmembrane region" description="Helical" evidence="9">
    <location>
        <begin position="44"/>
        <end position="61"/>
    </location>
</feature>
<dbReference type="GO" id="GO:0015421">
    <property type="term" value="F:ABC-type oligopeptide transporter activity"/>
    <property type="evidence" value="ECO:0007669"/>
    <property type="project" value="TreeGrafter"/>
</dbReference>
<evidence type="ECO:0000256" key="6">
    <source>
        <dbReference type="ARBA" id="ARBA00022840"/>
    </source>
</evidence>
<dbReference type="GO" id="GO:0005524">
    <property type="term" value="F:ATP binding"/>
    <property type="evidence" value="ECO:0007669"/>
    <property type="project" value="UniProtKB-KW"/>
</dbReference>
<accession>A0A917HLQ2</accession>
<dbReference type="InterPro" id="IPR036640">
    <property type="entry name" value="ABC1_TM_sf"/>
</dbReference>
<evidence type="ECO:0000256" key="7">
    <source>
        <dbReference type="ARBA" id="ARBA00022989"/>
    </source>
</evidence>
<evidence type="ECO:0000256" key="3">
    <source>
        <dbReference type="ARBA" id="ARBA00022475"/>
    </source>
</evidence>
<dbReference type="SUPFAM" id="SSF90123">
    <property type="entry name" value="ABC transporter transmembrane region"/>
    <property type="match status" value="1"/>
</dbReference>
<dbReference type="SMART" id="SM00382">
    <property type="entry name" value="AAA"/>
    <property type="match status" value="1"/>
</dbReference>
<evidence type="ECO:0000256" key="2">
    <source>
        <dbReference type="ARBA" id="ARBA00022448"/>
    </source>
</evidence>
<keyword evidence="8 9" id="KW-0472">Membrane</keyword>
<keyword evidence="2" id="KW-0813">Transport</keyword>
<dbReference type="GO" id="GO:0005886">
    <property type="term" value="C:plasma membrane"/>
    <property type="evidence" value="ECO:0007669"/>
    <property type="project" value="UniProtKB-SubCell"/>
</dbReference>
<keyword evidence="4 9" id="KW-0812">Transmembrane</keyword>
<dbReference type="FunFam" id="3.40.50.300:FF:000221">
    <property type="entry name" value="Multidrug ABC transporter ATP-binding protein"/>
    <property type="match status" value="1"/>
</dbReference>
<feature type="transmembrane region" description="Helical" evidence="9">
    <location>
        <begin position="335"/>
        <end position="354"/>
    </location>
</feature>
<keyword evidence="5" id="KW-0547">Nucleotide-binding</keyword>
<name>A0A917HLQ2_9BACT</name>
<feature type="domain" description="ABC transporter" evidence="10">
    <location>
        <begin position="420"/>
        <end position="658"/>
    </location>
</feature>
<evidence type="ECO:0000259" key="10">
    <source>
        <dbReference type="PROSITE" id="PS50893"/>
    </source>
</evidence>
<dbReference type="GO" id="GO:0016887">
    <property type="term" value="F:ATP hydrolysis activity"/>
    <property type="evidence" value="ECO:0007669"/>
    <property type="project" value="InterPro"/>
</dbReference>
<evidence type="ECO:0000256" key="1">
    <source>
        <dbReference type="ARBA" id="ARBA00004651"/>
    </source>
</evidence>
<feature type="transmembrane region" description="Helical" evidence="9">
    <location>
        <begin position="281"/>
        <end position="304"/>
    </location>
</feature>
<dbReference type="InterPro" id="IPR027417">
    <property type="entry name" value="P-loop_NTPase"/>
</dbReference>
<dbReference type="Gene3D" id="1.20.1560.10">
    <property type="entry name" value="ABC transporter type 1, transmembrane domain"/>
    <property type="match status" value="2"/>
</dbReference>
<feature type="transmembrane region" description="Helical" evidence="9">
    <location>
        <begin position="175"/>
        <end position="197"/>
    </location>
</feature>
<dbReference type="PROSITE" id="PS50893">
    <property type="entry name" value="ABC_TRANSPORTER_2"/>
    <property type="match status" value="1"/>
</dbReference>
<reference evidence="12" key="2">
    <citation type="submission" date="2020-09" db="EMBL/GenBank/DDBJ databases">
        <authorList>
            <person name="Sun Q."/>
            <person name="Zhou Y."/>
        </authorList>
    </citation>
    <scope>NUCLEOTIDE SEQUENCE</scope>
    <source>
        <strain evidence="12">CGMCC 1.12997</strain>
    </source>
</reference>
<reference evidence="12" key="1">
    <citation type="journal article" date="2014" name="Int. J. Syst. Evol. Microbiol.">
        <title>Complete genome sequence of Corynebacterium casei LMG S-19264T (=DSM 44701T), isolated from a smear-ripened cheese.</title>
        <authorList>
            <consortium name="US DOE Joint Genome Institute (JGI-PGF)"/>
            <person name="Walter F."/>
            <person name="Albersmeier A."/>
            <person name="Kalinowski J."/>
            <person name="Ruckert C."/>
        </authorList>
    </citation>
    <scope>NUCLEOTIDE SEQUENCE</scope>
    <source>
        <strain evidence="12">CGMCC 1.12997</strain>
    </source>
</reference>
<dbReference type="EMBL" id="BMGT01000003">
    <property type="protein sequence ID" value="GGG83229.1"/>
    <property type="molecule type" value="Genomic_DNA"/>
</dbReference>
<feature type="transmembrane region" description="Helical" evidence="9">
    <location>
        <begin position="310"/>
        <end position="328"/>
    </location>
</feature>
<proteinExistence type="predicted"/>
<dbReference type="AlphaFoldDB" id="A0A917HLQ2"/>
<dbReference type="Proteomes" id="UP000647241">
    <property type="component" value="Unassembled WGS sequence"/>
</dbReference>
<dbReference type="SUPFAM" id="SSF52540">
    <property type="entry name" value="P-loop containing nucleoside triphosphate hydrolases"/>
    <property type="match status" value="1"/>
</dbReference>
<dbReference type="PANTHER" id="PTHR43394">
    <property type="entry name" value="ATP-DEPENDENT PERMEASE MDL1, MITOCHONDRIAL"/>
    <property type="match status" value="1"/>
</dbReference>
<dbReference type="CDD" id="cd18544">
    <property type="entry name" value="ABC_6TM_TmrA_like"/>
    <property type="match status" value="1"/>
</dbReference>
<dbReference type="InterPro" id="IPR011527">
    <property type="entry name" value="ABC1_TM_dom"/>
</dbReference>
<dbReference type="PROSITE" id="PS50929">
    <property type="entry name" value="ABC_TM1F"/>
    <property type="match status" value="1"/>
</dbReference>
<protein>
    <submittedName>
        <fullName evidence="12">ABC transporter ATP-binding protein</fullName>
    </submittedName>
</protein>
<dbReference type="Pfam" id="PF00664">
    <property type="entry name" value="ABC_membrane"/>
    <property type="match status" value="1"/>
</dbReference>
<dbReference type="RefSeq" id="WP_188554871.1">
    <property type="nucleotide sequence ID" value="NZ_BMGT01000003.1"/>
</dbReference>
<comment type="subcellular location">
    <subcellularLocation>
        <location evidence="1">Cell membrane</location>
        <topology evidence="1">Multi-pass membrane protein</topology>
    </subcellularLocation>
</comment>
<keyword evidence="6 12" id="KW-0067">ATP-binding</keyword>
<evidence type="ECO:0000256" key="5">
    <source>
        <dbReference type="ARBA" id="ARBA00022741"/>
    </source>
</evidence>
<dbReference type="InterPro" id="IPR003439">
    <property type="entry name" value="ABC_transporter-like_ATP-bd"/>
</dbReference>
<evidence type="ECO:0000256" key="9">
    <source>
        <dbReference type="SAM" id="Phobius"/>
    </source>
</evidence>
<keyword evidence="13" id="KW-1185">Reference proteome</keyword>
<evidence type="ECO:0000259" key="11">
    <source>
        <dbReference type="PROSITE" id="PS50929"/>
    </source>
</evidence>